<dbReference type="SUPFAM" id="SSF56019">
    <property type="entry name" value="The spindle assembly checkpoint protein mad2"/>
    <property type="match status" value="1"/>
</dbReference>
<evidence type="ECO:0000256" key="1">
    <source>
        <dbReference type="ARBA" id="ARBA00010348"/>
    </source>
</evidence>
<name>N1QH62_SPHMS</name>
<dbReference type="PROSITE" id="PS50815">
    <property type="entry name" value="HORMA"/>
    <property type="match status" value="1"/>
</dbReference>
<dbReference type="Gene3D" id="3.30.900.10">
    <property type="entry name" value="HORMA domain"/>
    <property type="match status" value="1"/>
</dbReference>
<gene>
    <name evidence="4" type="ORF">SEPMUDRAFT_151409</name>
</gene>
<sequence>MSSGTATFITFVTAFTDFLTVAIHTILYERGIYPRASFTSARKYNFAVRQSRHPKLCEWINDAVDAVEVELLKGTAERVAVVLYSKQNKPLERVVFDVSHFPVVPASEHNTPLEAIEGPETPVLPMVDLEEQLRATMSRLSTCGVDMKQLPAECTFTVAVELKPEGQAPLEHPQLWIPTERTATADGTSANLDKHTRPVRAVRAGSMMFETWIEELEDKTAAYTSQSTVD</sequence>
<evidence type="ECO:0000313" key="4">
    <source>
        <dbReference type="EMBL" id="EMF09349.1"/>
    </source>
</evidence>
<keyword evidence="4" id="KW-0238">DNA-binding</keyword>
<dbReference type="Pfam" id="PF02301">
    <property type="entry name" value="HORMA"/>
    <property type="match status" value="1"/>
</dbReference>
<comment type="similarity">
    <text evidence="1">Belongs to the MAD2 family.</text>
</comment>
<evidence type="ECO:0000256" key="2">
    <source>
        <dbReference type="SAM" id="Phobius"/>
    </source>
</evidence>
<dbReference type="OrthoDB" id="21254at2759"/>
<dbReference type="GO" id="GO:0003677">
    <property type="term" value="F:DNA binding"/>
    <property type="evidence" value="ECO:0007669"/>
    <property type="project" value="UniProtKB-KW"/>
</dbReference>
<feature type="domain" description="HORMA" evidence="3">
    <location>
        <begin position="9"/>
        <end position="213"/>
    </location>
</feature>
<dbReference type="RefSeq" id="XP_016757470.1">
    <property type="nucleotide sequence ID" value="XM_016906801.1"/>
</dbReference>
<reference evidence="4 5" key="1">
    <citation type="journal article" date="2012" name="PLoS Pathog.">
        <title>Diverse lifestyles and strategies of plant pathogenesis encoded in the genomes of eighteen Dothideomycetes fungi.</title>
        <authorList>
            <person name="Ohm R.A."/>
            <person name="Feau N."/>
            <person name="Henrissat B."/>
            <person name="Schoch C.L."/>
            <person name="Horwitz B.A."/>
            <person name="Barry K.W."/>
            <person name="Condon B.J."/>
            <person name="Copeland A.C."/>
            <person name="Dhillon B."/>
            <person name="Glaser F."/>
            <person name="Hesse C.N."/>
            <person name="Kosti I."/>
            <person name="LaButti K."/>
            <person name="Lindquist E.A."/>
            <person name="Lucas S."/>
            <person name="Salamov A.A."/>
            <person name="Bradshaw R.E."/>
            <person name="Ciuffetti L."/>
            <person name="Hamelin R.C."/>
            <person name="Kema G.H.J."/>
            <person name="Lawrence C."/>
            <person name="Scott J.A."/>
            <person name="Spatafora J.W."/>
            <person name="Turgeon B.G."/>
            <person name="de Wit P.J.G.M."/>
            <person name="Zhong S."/>
            <person name="Goodwin S.B."/>
            <person name="Grigoriev I.V."/>
        </authorList>
    </citation>
    <scope>NUCLEOTIDE SEQUENCE [LARGE SCALE GENOMIC DNA]</scope>
    <source>
        <strain evidence="4 5">SO2202</strain>
    </source>
</reference>
<dbReference type="InterPro" id="IPR003511">
    <property type="entry name" value="HORMA_dom"/>
</dbReference>
<organism evidence="4 5">
    <name type="scientific">Sphaerulina musiva (strain SO2202)</name>
    <name type="common">Poplar stem canker fungus</name>
    <name type="synonym">Septoria musiva</name>
    <dbReference type="NCBI Taxonomy" id="692275"/>
    <lineage>
        <taxon>Eukaryota</taxon>
        <taxon>Fungi</taxon>
        <taxon>Dikarya</taxon>
        <taxon>Ascomycota</taxon>
        <taxon>Pezizomycotina</taxon>
        <taxon>Dothideomycetes</taxon>
        <taxon>Dothideomycetidae</taxon>
        <taxon>Mycosphaerellales</taxon>
        <taxon>Mycosphaerellaceae</taxon>
        <taxon>Sphaerulina</taxon>
    </lineage>
</organism>
<dbReference type="PANTHER" id="PTHR11842:SF10">
    <property type="entry name" value="MITOTIC SPINDLE ASSEMBLY CHECKPOINT PROTEIN MAD2B"/>
    <property type="match status" value="1"/>
</dbReference>
<keyword evidence="2" id="KW-0472">Membrane</keyword>
<keyword evidence="5" id="KW-1185">Reference proteome</keyword>
<dbReference type="InterPro" id="IPR036570">
    <property type="entry name" value="HORMA_dom_sf"/>
</dbReference>
<dbReference type="eggNOG" id="KOG3186">
    <property type="taxonomic scope" value="Eukaryota"/>
</dbReference>
<evidence type="ECO:0000313" key="5">
    <source>
        <dbReference type="Proteomes" id="UP000016931"/>
    </source>
</evidence>
<dbReference type="HOGENOM" id="CLU_050394_1_1_1"/>
<dbReference type="AlphaFoldDB" id="N1QH62"/>
<dbReference type="GeneID" id="27903938"/>
<evidence type="ECO:0000259" key="3">
    <source>
        <dbReference type="PROSITE" id="PS50815"/>
    </source>
</evidence>
<dbReference type="Proteomes" id="UP000016931">
    <property type="component" value="Unassembled WGS sequence"/>
</dbReference>
<keyword evidence="2" id="KW-1133">Transmembrane helix</keyword>
<dbReference type="PANTHER" id="PTHR11842">
    <property type="entry name" value="MITOTIC SPINDLE ASSEMBLY CHECKPOINT PROTEIN MAD2"/>
    <property type="match status" value="1"/>
</dbReference>
<keyword evidence="2" id="KW-0812">Transmembrane</keyword>
<dbReference type="OMA" id="CEDFPWI"/>
<dbReference type="EMBL" id="KB456269">
    <property type="protein sequence ID" value="EMF09349.1"/>
    <property type="molecule type" value="Genomic_DNA"/>
</dbReference>
<proteinExistence type="inferred from homology"/>
<dbReference type="GO" id="GO:0016035">
    <property type="term" value="C:zeta DNA polymerase complex"/>
    <property type="evidence" value="ECO:0007669"/>
    <property type="project" value="TreeGrafter"/>
</dbReference>
<feature type="transmembrane region" description="Helical" evidence="2">
    <location>
        <begin position="6"/>
        <end position="28"/>
    </location>
</feature>
<dbReference type="STRING" id="692275.N1QH62"/>
<dbReference type="InterPro" id="IPR045091">
    <property type="entry name" value="Mad2-like"/>
</dbReference>
<accession>N1QH62</accession>
<protein>
    <submittedName>
        <fullName evidence="4">DNA-binding protein</fullName>
    </submittedName>
</protein>